<dbReference type="SUPFAM" id="SSF117892">
    <property type="entry name" value="Band 7/SPFH domain"/>
    <property type="match status" value="1"/>
</dbReference>
<sequence length="306" mass="33564">MGIWKVSSINNTLRSLNQHLIGRTASNCRNISSSSSPLLLLVKNSSSALSYHSLSNPSLSSNFIPAAASFGSSVRHLQTHSPKQDDQITCSQKQDDLSSRYEISPPANWSIQIVPEKKAFVVERFGKYLKTLKSGFQFLVPVADRITYVHSLKEQAIAIPNQSAITKDPLQASYGVENPIFAVVQLAQTTMPSDHLVYWKSINAAAKEWGLQCLRYEIRDITPPGLRAANELKAEAERKKRAQILESEGGAQAILAKAQATAQGISLVSESIKASGGFEASLRLAVQYIHAFSKLAQELNNRMDLL</sequence>
<gene>
    <name evidence="2" type="ORF">BVC80_237g51</name>
</gene>
<dbReference type="EMBL" id="MVGT01000164">
    <property type="protein sequence ID" value="OVA19950.1"/>
    <property type="molecule type" value="Genomic_DNA"/>
</dbReference>
<evidence type="ECO:0000313" key="2">
    <source>
        <dbReference type="EMBL" id="OVA19950.1"/>
    </source>
</evidence>
<dbReference type="OrthoDB" id="434619at2759"/>
<evidence type="ECO:0000259" key="1">
    <source>
        <dbReference type="SMART" id="SM00244"/>
    </source>
</evidence>
<dbReference type="InterPro" id="IPR036013">
    <property type="entry name" value="Band_7/SPFH_dom_sf"/>
</dbReference>
<proteinExistence type="predicted"/>
<dbReference type="GO" id="GO:0005739">
    <property type="term" value="C:mitochondrion"/>
    <property type="evidence" value="ECO:0007669"/>
    <property type="project" value="TreeGrafter"/>
</dbReference>
<reference evidence="2 3" key="1">
    <citation type="journal article" date="2017" name="Mol. Plant">
        <title>The Genome of Medicinal Plant Macleaya cordata Provides New Insights into Benzylisoquinoline Alkaloids Metabolism.</title>
        <authorList>
            <person name="Liu X."/>
            <person name="Liu Y."/>
            <person name="Huang P."/>
            <person name="Ma Y."/>
            <person name="Qing Z."/>
            <person name="Tang Q."/>
            <person name="Cao H."/>
            <person name="Cheng P."/>
            <person name="Zheng Y."/>
            <person name="Yuan Z."/>
            <person name="Zhou Y."/>
            <person name="Liu J."/>
            <person name="Tang Z."/>
            <person name="Zhuo Y."/>
            <person name="Zhang Y."/>
            <person name="Yu L."/>
            <person name="Huang J."/>
            <person name="Yang P."/>
            <person name="Peng Q."/>
            <person name="Zhang J."/>
            <person name="Jiang W."/>
            <person name="Zhang Z."/>
            <person name="Lin K."/>
            <person name="Ro D.K."/>
            <person name="Chen X."/>
            <person name="Xiong X."/>
            <person name="Shang Y."/>
            <person name="Huang S."/>
            <person name="Zeng J."/>
        </authorList>
    </citation>
    <scope>NUCLEOTIDE SEQUENCE [LARGE SCALE GENOMIC DNA]</scope>
    <source>
        <strain evidence="3">cv. BLH2017</strain>
        <tissue evidence="2">Root</tissue>
    </source>
</reference>
<feature type="domain" description="Band 7" evidence="1">
    <location>
        <begin position="109"/>
        <end position="234"/>
    </location>
</feature>
<dbReference type="STRING" id="56857.A0A200RB57"/>
<keyword evidence="3" id="KW-1185">Reference proteome</keyword>
<dbReference type="Pfam" id="PF01145">
    <property type="entry name" value="Band_7"/>
    <property type="match status" value="1"/>
</dbReference>
<dbReference type="InterPro" id="IPR001107">
    <property type="entry name" value="Band_7"/>
</dbReference>
<dbReference type="InterPro" id="IPR050710">
    <property type="entry name" value="Band7/mec-2_domain"/>
</dbReference>
<dbReference type="SMART" id="SM00244">
    <property type="entry name" value="PHB"/>
    <property type="match status" value="1"/>
</dbReference>
<organism evidence="2 3">
    <name type="scientific">Macleaya cordata</name>
    <name type="common">Five-seeded plume-poppy</name>
    <name type="synonym">Bocconia cordata</name>
    <dbReference type="NCBI Taxonomy" id="56857"/>
    <lineage>
        <taxon>Eukaryota</taxon>
        <taxon>Viridiplantae</taxon>
        <taxon>Streptophyta</taxon>
        <taxon>Embryophyta</taxon>
        <taxon>Tracheophyta</taxon>
        <taxon>Spermatophyta</taxon>
        <taxon>Magnoliopsida</taxon>
        <taxon>Ranunculales</taxon>
        <taxon>Papaveraceae</taxon>
        <taxon>Papaveroideae</taxon>
        <taxon>Macleaya</taxon>
    </lineage>
</organism>
<accession>A0A200RB57</accession>
<comment type="caution">
    <text evidence="2">The sequence shown here is derived from an EMBL/GenBank/DDBJ whole genome shotgun (WGS) entry which is preliminary data.</text>
</comment>
<dbReference type="Proteomes" id="UP000195402">
    <property type="component" value="Unassembled WGS sequence"/>
</dbReference>
<dbReference type="AlphaFoldDB" id="A0A200RB57"/>
<dbReference type="GO" id="GO:0007005">
    <property type="term" value="P:mitochondrion organization"/>
    <property type="evidence" value="ECO:0007669"/>
    <property type="project" value="TreeGrafter"/>
</dbReference>
<dbReference type="PANTHER" id="PTHR43327:SF10">
    <property type="entry name" value="STOMATIN-LIKE PROTEIN 2, MITOCHONDRIAL"/>
    <property type="match status" value="1"/>
</dbReference>
<dbReference type="InParanoid" id="A0A200RB57"/>
<protein>
    <submittedName>
        <fullName evidence="2">Band 7 protein</fullName>
    </submittedName>
</protein>
<dbReference type="PANTHER" id="PTHR43327">
    <property type="entry name" value="STOMATIN-LIKE PROTEIN 2, MITOCHONDRIAL"/>
    <property type="match status" value="1"/>
</dbReference>
<evidence type="ECO:0000313" key="3">
    <source>
        <dbReference type="Proteomes" id="UP000195402"/>
    </source>
</evidence>
<dbReference type="OMA" id="ANWSIQI"/>
<name>A0A200RB57_MACCD</name>